<keyword evidence="2" id="KW-1185">Reference proteome</keyword>
<dbReference type="AlphaFoldDB" id="U4KU42"/>
<evidence type="ECO:0000313" key="2">
    <source>
        <dbReference type="Proteomes" id="UP000018144"/>
    </source>
</evidence>
<dbReference type="Proteomes" id="UP000018144">
    <property type="component" value="Unassembled WGS sequence"/>
</dbReference>
<name>U4KU42_PYROM</name>
<protein>
    <submittedName>
        <fullName evidence="1">Uncharacterized protein</fullName>
    </submittedName>
</protein>
<sequence length="33" mass="3687">MIRPFAVDADARGRCAFRQLGTRYACGMLTPLE</sequence>
<evidence type="ECO:0000313" key="1">
    <source>
        <dbReference type="EMBL" id="CCX04402.1"/>
    </source>
</evidence>
<reference evidence="1 2" key="1">
    <citation type="journal article" date="2013" name="PLoS Genet.">
        <title>The genome and development-dependent transcriptomes of Pyronema confluens: a window into fungal evolution.</title>
        <authorList>
            <person name="Traeger S."/>
            <person name="Altegoer F."/>
            <person name="Freitag M."/>
            <person name="Gabaldon T."/>
            <person name="Kempken F."/>
            <person name="Kumar A."/>
            <person name="Marcet-Houben M."/>
            <person name="Poggeler S."/>
            <person name="Stajich J.E."/>
            <person name="Nowrousian M."/>
        </authorList>
    </citation>
    <scope>NUCLEOTIDE SEQUENCE [LARGE SCALE GENOMIC DNA]</scope>
    <source>
        <strain evidence="2">CBS 100304</strain>
        <tissue evidence="1">Vegetative mycelium</tissue>
    </source>
</reference>
<accession>U4KU42</accession>
<organism evidence="1 2">
    <name type="scientific">Pyronema omphalodes (strain CBS 100304)</name>
    <name type="common">Pyronema confluens</name>
    <dbReference type="NCBI Taxonomy" id="1076935"/>
    <lineage>
        <taxon>Eukaryota</taxon>
        <taxon>Fungi</taxon>
        <taxon>Dikarya</taxon>
        <taxon>Ascomycota</taxon>
        <taxon>Pezizomycotina</taxon>
        <taxon>Pezizomycetes</taxon>
        <taxon>Pezizales</taxon>
        <taxon>Pyronemataceae</taxon>
        <taxon>Pyronema</taxon>
    </lineage>
</organism>
<proteinExistence type="predicted"/>
<gene>
    <name evidence="1" type="ORF">PCON_02005</name>
</gene>
<dbReference type="EMBL" id="HF935202">
    <property type="protein sequence ID" value="CCX04402.1"/>
    <property type="molecule type" value="Genomic_DNA"/>
</dbReference>